<dbReference type="VEuPathDB" id="TriTrypDB:ECC02_006903"/>
<name>A0A7J6Y097_TRYCR</name>
<evidence type="ECO:0000313" key="2">
    <source>
        <dbReference type="EMBL" id="KAF5220107.1"/>
    </source>
</evidence>
<reference evidence="2 3" key="1">
    <citation type="journal article" date="2019" name="Genome Biol. Evol.">
        <title>Nanopore Sequencing Significantly Improves Genome Assembly of the Protozoan Parasite Trypanosoma cruzi.</title>
        <authorList>
            <person name="Diaz-Viraque F."/>
            <person name="Pita S."/>
            <person name="Greif G."/>
            <person name="de Souza R.C.M."/>
            <person name="Iraola G."/>
            <person name="Robello C."/>
        </authorList>
    </citation>
    <scope>NUCLEOTIDE SEQUENCE [LARGE SCALE GENOMIC DNA]</scope>
    <source>
        <strain evidence="2 3">Berenice</strain>
    </source>
</reference>
<gene>
    <name evidence="2" type="ORF">ECC02_006903</name>
</gene>
<proteinExistence type="predicted"/>
<dbReference type="Proteomes" id="UP000583944">
    <property type="component" value="Unassembled WGS sequence"/>
</dbReference>
<dbReference type="EMBL" id="JABDHM010000057">
    <property type="protein sequence ID" value="KAF5220107.1"/>
    <property type="molecule type" value="Genomic_DNA"/>
</dbReference>
<comment type="caution">
    <text evidence="2">The sequence shown here is derived from an EMBL/GenBank/DDBJ whole genome shotgun (WGS) entry which is preliminary data.</text>
</comment>
<organism evidence="2 3">
    <name type="scientific">Trypanosoma cruzi</name>
    <dbReference type="NCBI Taxonomy" id="5693"/>
    <lineage>
        <taxon>Eukaryota</taxon>
        <taxon>Discoba</taxon>
        <taxon>Euglenozoa</taxon>
        <taxon>Kinetoplastea</taxon>
        <taxon>Metakinetoplastina</taxon>
        <taxon>Trypanosomatida</taxon>
        <taxon>Trypanosomatidae</taxon>
        <taxon>Trypanosoma</taxon>
        <taxon>Schizotrypanum</taxon>
    </lineage>
</organism>
<feature type="region of interest" description="Disordered" evidence="1">
    <location>
        <begin position="1"/>
        <end position="47"/>
    </location>
</feature>
<feature type="region of interest" description="Disordered" evidence="1">
    <location>
        <begin position="163"/>
        <end position="182"/>
    </location>
</feature>
<dbReference type="AlphaFoldDB" id="A0A7J6Y097"/>
<evidence type="ECO:0000256" key="1">
    <source>
        <dbReference type="SAM" id="MobiDB-lite"/>
    </source>
</evidence>
<sequence>MAPAHAHTQRLHPSLLCPPSAGVATHTGSSKITSPSTIQNQHRHPSRRKHLSCQHGLPAALPSTLKHGTVHALIFLVCSQPFVSHILRRVDAHKSTPQKATVIAHALAMGVGVCMDPLLTRAGRQPAAGALVPVHRLQHGKEKTAHSRCTYSTSSTNTLVASRHSSAHPGMPKSDVEPSASNATIPHTCRLHQRRHKNHKQHPSHVIRTSFRHTATRQTEVFVTPTHLPTQSHSPRTTHGSGPHAVKQMFFG</sequence>
<accession>A0A7J6Y097</accession>
<protein>
    <submittedName>
        <fullName evidence="2">Uncharacterized protein</fullName>
    </submittedName>
</protein>
<feature type="compositionally biased region" description="Polar residues" evidence="1">
    <location>
        <begin position="26"/>
        <end position="40"/>
    </location>
</feature>
<evidence type="ECO:0000313" key="3">
    <source>
        <dbReference type="Proteomes" id="UP000583944"/>
    </source>
</evidence>